<feature type="compositionally biased region" description="Polar residues" evidence="11">
    <location>
        <begin position="298"/>
        <end position="312"/>
    </location>
</feature>
<organism evidence="13 14">
    <name type="scientific">Cottoperca gobio</name>
    <name type="common">Frogmouth</name>
    <name type="synonym">Aphritis gobio</name>
    <dbReference type="NCBI Taxonomy" id="56716"/>
    <lineage>
        <taxon>Eukaryota</taxon>
        <taxon>Metazoa</taxon>
        <taxon>Chordata</taxon>
        <taxon>Craniata</taxon>
        <taxon>Vertebrata</taxon>
        <taxon>Euteleostomi</taxon>
        <taxon>Actinopterygii</taxon>
        <taxon>Neopterygii</taxon>
        <taxon>Teleostei</taxon>
        <taxon>Neoteleostei</taxon>
        <taxon>Acanthomorphata</taxon>
        <taxon>Eupercaria</taxon>
        <taxon>Perciformes</taxon>
        <taxon>Notothenioidei</taxon>
        <taxon>Bovichtidae</taxon>
        <taxon>Cottoperca</taxon>
    </lineage>
</organism>
<dbReference type="Proteomes" id="UP000504630">
    <property type="component" value="Chromosome 19"/>
</dbReference>
<feature type="compositionally biased region" description="Low complexity" evidence="11">
    <location>
        <begin position="458"/>
        <end position="483"/>
    </location>
</feature>
<feature type="region of interest" description="Disordered" evidence="11">
    <location>
        <begin position="298"/>
        <end position="325"/>
    </location>
</feature>
<dbReference type="GO" id="GO:0007507">
    <property type="term" value="P:heart development"/>
    <property type="evidence" value="ECO:0007669"/>
    <property type="project" value="UniProtKB-ARBA"/>
</dbReference>
<evidence type="ECO:0000256" key="4">
    <source>
        <dbReference type="ARBA" id="ARBA00022687"/>
    </source>
</evidence>
<dbReference type="GO" id="GO:0000978">
    <property type="term" value="F:RNA polymerase II cis-regulatory region sequence-specific DNA binding"/>
    <property type="evidence" value="ECO:0007669"/>
    <property type="project" value="TreeGrafter"/>
</dbReference>
<dbReference type="GO" id="GO:0008284">
    <property type="term" value="P:positive regulation of cell population proliferation"/>
    <property type="evidence" value="ECO:0007669"/>
    <property type="project" value="UniProtKB-ARBA"/>
</dbReference>
<gene>
    <name evidence="14" type="primary">tcf7l2</name>
</gene>
<evidence type="ECO:0000256" key="9">
    <source>
        <dbReference type="ARBA" id="ARBA00023242"/>
    </source>
</evidence>
<dbReference type="SMART" id="SM01366">
    <property type="entry name" value="c-clamp"/>
    <property type="match status" value="1"/>
</dbReference>
<dbReference type="PANTHER" id="PTHR10373:SF32">
    <property type="entry name" value="TRANSCRIPTION FACTOR 7-LIKE 2"/>
    <property type="match status" value="1"/>
</dbReference>
<evidence type="ECO:0000256" key="2">
    <source>
        <dbReference type="ARBA" id="ARBA00006569"/>
    </source>
</evidence>
<dbReference type="GO" id="GO:0060070">
    <property type="term" value="P:canonical Wnt signaling pathway"/>
    <property type="evidence" value="ECO:0007669"/>
    <property type="project" value="TreeGrafter"/>
</dbReference>
<evidence type="ECO:0000256" key="6">
    <source>
        <dbReference type="ARBA" id="ARBA00023125"/>
    </source>
</evidence>
<dbReference type="SMART" id="SM00398">
    <property type="entry name" value="HMG"/>
    <property type="match status" value="1"/>
</dbReference>
<dbReference type="FunFam" id="4.10.900.10:FF:000002">
    <property type="entry name" value="transcription factor 7-like 2 isoform X1"/>
    <property type="match status" value="1"/>
</dbReference>
<keyword evidence="6 10" id="KW-0238">DNA-binding</keyword>
<dbReference type="InterPro" id="IPR013558">
    <property type="entry name" value="CTNNB1-bd_N"/>
</dbReference>
<dbReference type="PROSITE" id="PS50118">
    <property type="entry name" value="HMG_BOX_2"/>
    <property type="match status" value="1"/>
</dbReference>
<dbReference type="SUPFAM" id="SSF47095">
    <property type="entry name" value="HMG-box"/>
    <property type="match status" value="1"/>
</dbReference>
<dbReference type="GO" id="GO:0030901">
    <property type="term" value="P:midbrain development"/>
    <property type="evidence" value="ECO:0007669"/>
    <property type="project" value="UniProtKB-ARBA"/>
</dbReference>
<proteinExistence type="inferred from homology"/>
<evidence type="ECO:0000256" key="11">
    <source>
        <dbReference type="SAM" id="MobiDB-lite"/>
    </source>
</evidence>
<comment type="similarity">
    <text evidence="2">Belongs to the TCF/LEF family.</text>
</comment>
<evidence type="ECO:0000256" key="8">
    <source>
        <dbReference type="ARBA" id="ARBA00023163"/>
    </source>
</evidence>
<dbReference type="Pfam" id="PF08347">
    <property type="entry name" value="CTNNB1_binding"/>
    <property type="match status" value="1"/>
</dbReference>
<comment type="subcellular location">
    <subcellularLocation>
        <location evidence="1">Nucleus</location>
    </subcellularLocation>
</comment>
<dbReference type="AlphaFoldDB" id="A0A6J2RTB4"/>
<dbReference type="InterPro" id="IPR009071">
    <property type="entry name" value="HMG_box_dom"/>
</dbReference>
<reference evidence="14" key="1">
    <citation type="submission" date="2025-08" db="UniProtKB">
        <authorList>
            <consortium name="RefSeq"/>
        </authorList>
    </citation>
    <scope>IDENTIFICATION</scope>
</reference>
<keyword evidence="13" id="KW-1185">Reference proteome</keyword>
<keyword evidence="5" id="KW-0805">Transcription regulation</keyword>
<feature type="region of interest" description="Disordered" evidence="11">
    <location>
        <begin position="395"/>
        <end position="420"/>
    </location>
</feature>
<evidence type="ECO:0000313" key="13">
    <source>
        <dbReference type="Proteomes" id="UP000504630"/>
    </source>
</evidence>
<name>A0A6J2RTB4_COTGO</name>
<feature type="compositionally biased region" description="Polar residues" evidence="11">
    <location>
        <begin position="47"/>
        <end position="61"/>
    </location>
</feature>
<dbReference type="GO" id="GO:0010456">
    <property type="term" value="P:cell proliferation in dorsal spinal cord"/>
    <property type="evidence" value="ECO:0007669"/>
    <property type="project" value="UniProtKB-ARBA"/>
</dbReference>
<dbReference type="CTD" id="6934"/>
<dbReference type="CDD" id="cd21996">
    <property type="entry name" value="HMG-box_TCF7-like"/>
    <property type="match status" value="1"/>
</dbReference>
<dbReference type="GeneID" id="115024930"/>
<dbReference type="Gene3D" id="1.10.30.10">
    <property type="entry name" value="High mobility group box domain"/>
    <property type="match status" value="1"/>
</dbReference>
<feature type="compositionally biased region" description="Basic and acidic residues" evidence="11">
    <location>
        <begin position="313"/>
        <end position="322"/>
    </location>
</feature>
<dbReference type="PANTHER" id="PTHR10373">
    <property type="entry name" value="TRANSCRIPTION FACTOR 7 FAMILY MEMBER"/>
    <property type="match status" value="1"/>
</dbReference>
<feature type="DNA-binding region" description="HMG box" evidence="10">
    <location>
        <begin position="327"/>
        <end position="395"/>
    </location>
</feature>
<feature type="compositionally biased region" description="Basic and acidic residues" evidence="11">
    <location>
        <begin position="19"/>
        <end position="43"/>
    </location>
</feature>
<dbReference type="Gene3D" id="4.10.900.10">
    <property type="entry name" value="TCF3-CBD (Catenin binding domain)"/>
    <property type="match status" value="1"/>
</dbReference>
<feature type="compositionally biased region" description="Low complexity" evidence="11">
    <location>
        <begin position="556"/>
        <end position="567"/>
    </location>
</feature>
<dbReference type="GO" id="GO:0000785">
    <property type="term" value="C:chromatin"/>
    <property type="evidence" value="ECO:0007669"/>
    <property type="project" value="TreeGrafter"/>
</dbReference>
<evidence type="ECO:0000256" key="1">
    <source>
        <dbReference type="ARBA" id="ARBA00004123"/>
    </source>
</evidence>
<dbReference type="InterPro" id="IPR027397">
    <property type="entry name" value="Catenin-bd_sf"/>
</dbReference>
<dbReference type="RefSeq" id="XP_029312672.1">
    <property type="nucleotide sequence ID" value="XM_029456812.1"/>
</dbReference>
<keyword evidence="3" id="KW-0678">Repressor</keyword>
<feature type="region of interest" description="Disordered" evidence="11">
    <location>
        <begin position="454"/>
        <end position="567"/>
    </location>
</feature>
<feature type="domain" description="HMG box" evidence="12">
    <location>
        <begin position="327"/>
        <end position="395"/>
    </location>
</feature>
<dbReference type="InterPro" id="IPR024940">
    <property type="entry name" value="TCF/LEF"/>
</dbReference>
<keyword evidence="9 10" id="KW-0539">Nucleus</keyword>
<dbReference type="Pfam" id="PF00505">
    <property type="entry name" value="HMG_box"/>
    <property type="match status" value="1"/>
</dbReference>
<feature type="compositionally biased region" description="Gly residues" evidence="11">
    <location>
        <begin position="1"/>
        <end position="11"/>
    </location>
</feature>
<feature type="compositionally biased region" description="Basic and acidic residues" evidence="11">
    <location>
        <begin position="63"/>
        <end position="91"/>
    </location>
</feature>
<dbReference type="FunFam" id="1.10.30.10:FF:000001">
    <property type="entry name" value="transcription factor 7 isoform X2"/>
    <property type="match status" value="1"/>
</dbReference>
<evidence type="ECO:0000256" key="5">
    <source>
        <dbReference type="ARBA" id="ARBA00023015"/>
    </source>
</evidence>
<feature type="region of interest" description="Disordered" evidence="11">
    <location>
        <begin position="1"/>
        <end position="96"/>
    </location>
</feature>
<feature type="compositionally biased region" description="Polar residues" evidence="11">
    <location>
        <begin position="577"/>
        <end position="592"/>
    </location>
</feature>
<evidence type="ECO:0000313" key="14">
    <source>
        <dbReference type="RefSeq" id="XP_029312672.1"/>
    </source>
</evidence>
<sequence>MPQLNGGGGDDLGANDEMISFKDEGEQEEKISENSSAERDLADVKSSLVNESETNQNSSSDSEAERRPPPRSETFRDKTRESLEEAAKRQDGGLFKSPPYPGYPFIMIPDLTSPYLPNGSLSPTARTYLQMKWPLLDVQQGALQSRQALKDARSPSPAHIVSNKVPVVQHPHHVHPLTPLITYSNEHFTPGNPPPHLQTDVDPKTGIPRPPHPPDISPYYPLSPGAVGQIPHPLGWLVPQQGQPVYPITTGGFRHPYPTALTVNASMSRFPPHMVPPHHSLHATGIPHPAIVTSNVKQESSHSDISLNSSKQSDAKKEEEKKKQVHIKKPLNAFMLYMKEMRAKVVAECTLKESAAINQILGRRWHALSREEQAKYYELARKERQLHMQLYPGWSARDNYGKRKKRKREKQQAESNDLSAPKKCRARFGLDQQNNWCGPCRRKKKCIRYIQGEGSCASPPSTDGSLLDSPPSSPSSVVPSPSSKESKPQTEQMQPLSLTMKPAHQPLHHPHLLAGPPPPSLVQLGNSAAARKTPGASSHNGALEHGDVSSSRQPGSSVASSMARSSASLCHSLSLLPNTSPQPLSLVTKSIE</sequence>
<evidence type="ECO:0000259" key="12">
    <source>
        <dbReference type="PROSITE" id="PS50118"/>
    </source>
</evidence>
<dbReference type="GO" id="GO:0021903">
    <property type="term" value="P:rostrocaudal neural tube patterning"/>
    <property type="evidence" value="ECO:0007669"/>
    <property type="project" value="UniProtKB-ARBA"/>
</dbReference>
<evidence type="ECO:0000256" key="10">
    <source>
        <dbReference type="PROSITE-ProRule" id="PRU00267"/>
    </source>
</evidence>
<evidence type="ECO:0000256" key="7">
    <source>
        <dbReference type="ARBA" id="ARBA00023159"/>
    </source>
</evidence>
<dbReference type="GO" id="GO:1990907">
    <property type="term" value="C:beta-catenin-TCF complex"/>
    <property type="evidence" value="ECO:0007669"/>
    <property type="project" value="TreeGrafter"/>
</dbReference>
<protein>
    <submittedName>
        <fullName evidence="14">Transcription factor 7-like 2 isoform X16</fullName>
    </submittedName>
</protein>
<dbReference type="GO" id="GO:0071664">
    <property type="term" value="C:catenin-TCF7L2 complex"/>
    <property type="evidence" value="ECO:0007669"/>
    <property type="project" value="TreeGrafter"/>
</dbReference>
<dbReference type="InterPro" id="IPR036910">
    <property type="entry name" value="HMG_box_dom_sf"/>
</dbReference>
<dbReference type="GO" id="GO:0000981">
    <property type="term" value="F:DNA-binding transcription factor activity, RNA polymerase II-specific"/>
    <property type="evidence" value="ECO:0007669"/>
    <property type="project" value="TreeGrafter"/>
</dbReference>
<keyword evidence="8" id="KW-0804">Transcription</keyword>
<keyword evidence="4" id="KW-0879">Wnt signaling pathway</keyword>
<feature type="region of interest" description="Disordered" evidence="11">
    <location>
        <begin position="573"/>
        <end position="592"/>
    </location>
</feature>
<evidence type="ECO:0000256" key="3">
    <source>
        <dbReference type="ARBA" id="ARBA00022491"/>
    </source>
</evidence>
<keyword evidence="7" id="KW-0010">Activator</keyword>
<dbReference type="GO" id="GO:0060847">
    <property type="term" value="P:endothelial cell fate specification"/>
    <property type="evidence" value="ECO:0007669"/>
    <property type="project" value="UniProtKB-ARBA"/>
</dbReference>
<accession>A0A6J2RTB4</accession>